<dbReference type="Proteomes" id="UP000262825">
    <property type="component" value="Unassembled WGS sequence"/>
</dbReference>
<proteinExistence type="predicted"/>
<dbReference type="Pfam" id="PF08691">
    <property type="entry name" value="Nse5"/>
    <property type="match status" value="1"/>
</dbReference>
<keyword evidence="2" id="KW-1185">Reference proteome</keyword>
<sequence length="656" mass="76736">MPFYSDSDSSSDSDINIHLTNNNTDNVAKRSLDTSITTHSMENKDSTFTKNIAKPLYFIDITSETVADFELMNSMYTLQSYDTLLFYLENDIIPNQSALNQASWKFVVPSFDMINVLFTLAFMSSNYKGKYLTKNNPFNVSNRDLQTRSLNLLSKYLSILGESTNKSHSTSNYTEYQVSVLRCQFFLFIDNLFDLNSAFMKNNNDNVSFKLTKFDNSSFSILDRLKIPSNLNYTQLTTSLNKLKKLNSKLYPFIVSPFQNNSASSLMVFNSLIFPLQFQKENFWDYLGETLSNLTSLNNAEFCAGLESSFVFSCLLRVIKIRQDYYIENELSKEKNVSKNIKLQQLKDSPLCKLFSLFDKRYPLGIPQLLFPYALDSDTKKKNLENFSSKGKNINRDSQGPGFVPLYDDQVFNVDINLKLNSNLKNIGYQTKFKQQEKLYLATNFSKQIILLLYELFQQLKVFVNGNSSSITNLSLTGRVTRNSSNFAYTKKEFQLQLVKYLIREFKTNHFEAFFHLDFVDILEENNRLLEFLWDIGWLTINHIRNIDDDFVLPRLTNKENHKLKSKFELKEISGAFYEVIKTTYQESFEMEFEICLQCILRIYFIYLNKTFFNNNDELRSFKKKFNISMEKYLTYRDQSYNTDIKGKIMKFIKNI</sequence>
<name>A0A376B2U1_9ASCO</name>
<protein>
    <submittedName>
        <fullName evidence="1">Uncharacterized protein</fullName>
    </submittedName>
</protein>
<dbReference type="AlphaFoldDB" id="A0A376B2U1"/>
<dbReference type="VEuPathDB" id="FungiDB:SCODWIG_00670"/>
<gene>
    <name evidence="1" type="ORF">SCODWIG_00670</name>
</gene>
<accession>A0A376B2U1</accession>
<dbReference type="InterPro" id="IPR014803">
    <property type="entry name" value="DNA_repair_Nse5/Nse6"/>
</dbReference>
<dbReference type="EMBL" id="UFAJ01000063">
    <property type="protein sequence ID" value="SSD58909.1"/>
    <property type="molecule type" value="Genomic_DNA"/>
</dbReference>
<reference evidence="2" key="1">
    <citation type="submission" date="2018-06" db="EMBL/GenBank/DDBJ databases">
        <authorList>
            <person name="Guldener U."/>
        </authorList>
    </citation>
    <scope>NUCLEOTIDE SEQUENCE [LARGE SCALE GENOMIC DNA]</scope>
    <source>
        <strain evidence="2">UTAD17</strain>
    </source>
</reference>
<evidence type="ECO:0000313" key="2">
    <source>
        <dbReference type="Proteomes" id="UP000262825"/>
    </source>
</evidence>
<evidence type="ECO:0000313" key="1">
    <source>
        <dbReference type="EMBL" id="SSD58909.1"/>
    </source>
</evidence>
<organism evidence="1 2">
    <name type="scientific">Saccharomycodes ludwigii</name>
    <dbReference type="NCBI Taxonomy" id="36035"/>
    <lineage>
        <taxon>Eukaryota</taxon>
        <taxon>Fungi</taxon>
        <taxon>Dikarya</taxon>
        <taxon>Ascomycota</taxon>
        <taxon>Saccharomycotina</taxon>
        <taxon>Saccharomycetes</taxon>
        <taxon>Saccharomycodales</taxon>
        <taxon>Saccharomycodaceae</taxon>
        <taxon>Saccharomycodes</taxon>
    </lineage>
</organism>